<dbReference type="PANTHER" id="PTHR33595:SF3">
    <property type="entry name" value="PAS DOMAIN-CONTAINING PROTEIN"/>
    <property type="match status" value="1"/>
</dbReference>
<organism evidence="3 4">
    <name type="scientific">Mikania micrantha</name>
    <name type="common">bitter vine</name>
    <dbReference type="NCBI Taxonomy" id="192012"/>
    <lineage>
        <taxon>Eukaryota</taxon>
        <taxon>Viridiplantae</taxon>
        <taxon>Streptophyta</taxon>
        <taxon>Embryophyta</taxon>
        <taxon>Tracheophyta</taxon>
        <taxon>Spermatophyta</taxon>
        <taxon>Magnoliopsida</taxon>
        <taxon>eudicotyledons</taxon>
        <taxon>Gunneridae</taxon>
        <taxon>Pentapetalae</taxon>
        <taxon>asterids</taxon>
        <taxon>campanulids</taxon>
        <taxon>Asterales</taxon>
        <taxon>Asteraceae</taxon>
        <taxon>Asteroideae</taxon>
        <taxon>Heliantheae alliance</taxon>
        <taxon>Eupatorieae</taxon>
        <taxon>Mikania</taxon>
    </lineage>
</organism>
<name>A0A5N6PR83_9ASTR</name>
<feature type="domain" description="DUF7950" evidence="2">
    <location>
        <begin position="208"/>
        <end position="327"/>
    </location>
</feature>
<protein>
    <recommendedName>
        <fullName evidence="2">DUF7950 domain-containing protein</fullName>
    </recommendedName>
</protein>
<dbReference type="InterPro" id="IPR057710">
    <property type="entry name" value="DUF7950"/>
</dbReference>
<dbReference type="Pfam" id="PF25821">
    <property type="entry name" value="DUF7950"/>
    <property type="match status" value="1"/>
</dbReference>
<feature type="compositionally biased region" description="Low complexity" evidence="1">
    <location>
        <begin position="44"/>
        <end position="54"/>
    </location>
</feature>
<comment type="caution">
    <text evidence="3">The sequence shown here is derived from an EMBL/GenBank/DDBJ whole genome shotgun (WGS) entry which is preliminary data.</text>
</comment>
<keyword evidence="4" id="KW-1185">Reference proteome</keyword>
<accession>A0A5N6PR83</accession>
<gene>
    <name evidence="3" type="ORF">E3N88_07077</name>
</gene>
<evidence type="ECO:0000259" key="2">
    <source>
        <dbReference type="Pfam" id="PF25821"/>
    </source>
</evidence>
<dbReference type="PANTHER" id="PTHR33595">
    <property type="entry name" value="VON WILLEBRAND FACTOR A DOMAIN PROTEIN"/>
    <property type="match status" value="1"/>
</dbReference>
<feature type="compositionally biased region" description="Polar residues" evidence="1">
    <location>
        <begin position="28"/>
        <end position="37"/>
    </location>
</feature>
<dbReference type="OrthoDB" id="1922150at2759"/>
<reference evidence="3 4" key="1">
    <citation type="submission" date="2019-05" db="EMBL/GenBank/DDBJ databases">
        <title>Mikania micrantha, genome provides insights into the molecular mechanism of rapid growth.</title>
        <authorList>
            <person name="Liu B."/>
        </authorList>
    </citation>
    <scope>NUCLEOTIDE SEQUENCE [LARGE SCALE GENOMIC DNA]</scope>
    <source>
        <strain evidence="3">NLD-2019</strain>
        <tissue evidence="3">Leaf</tissue>
    </source>
</reference>
<proteinExistence type="predicted"/>
<dbReference type="Proteomes" id="UP000326396">
    <property type="component" value="Linkage Group LG11"/>
</dbReference>
<evidence type="ECO:0000256" key="1">
    <source>
        <dbReference type="SAM" id="MobiDB-lite"/>
    </source>
</evidence>
<feature type="region of interest" description="Disordered" evidence="1">
    <location>
        <begin position="19"/>
        <end position="97"/>
    </location>
</feature>
<dbReference type="EMBL" id="SZYD01000003">
    <property type="protein sequence ID" value="KAD6796181.1"/>
    <property type="molecule type" value="Genomic_DNA"/>
</dbReference>
<sequence length="335" mass="36421">MLQTLNPYPPTAKTAEIMARYRPIAPKPQSSNASASVGATADEGSGSSPSSMSPTIRQSPYLRTVWPHLQSRPTRTRKRGRTSLGPPPSPAFKRPRTLLQGLSPPFHITTSPAPTLSISGFAPQKTTPLVTLPLLPFSSTHHMQVQPANVIDLNKEAEIPEEKDLLAQLQKPTPTANVISPTPVRLIPSSVSIRAIKYEAVASPVTLKKPEEIEKELESQVLPGFVSDSNNQVRLVNSTYKKMMGQPECGWVQSMVTGEVACKSICGKVMLNFVDSGTVGSSGFSCWARIEWGVNGKKNLVNAFGEAIRVQCESNDYKFAWRFHTKEGLEAGSSL</sequence>
<evidence type="ECO:0000313" key="3">
    <source>
        <dbReference type="EMBL" id="KAD6796181.1"/>
    </source>
</evidence>
<dbReference type="AlphaFoldDB" id="A0A5N6PR83"/>
<evidence type="ECO:0000313" key="4">
    <source>
        <dbReference type="Proteomes" id="UP000326396"/>
    </source>
</evidence>